<dbReference type="SUPFAM" id="SSF52540">
    <property type="entry name" value="P-loop containing nucleoside triphosphate hydrolases"/>
    <property type="match status" value="1"/>
</dbReference>
<gene>
    <name evidence="1" type="ORF">XAT740_LOCUS55201</name>
</gene>
<comment type="caution">
    <text evidence="1">The sequence shown here is derived from an EMBL/GenBank/DDBJ whole genome shotgun (WGS) entry which is preliminary data.</text>
</comment>
<proteinExistence type="predicted"/>
<sequence length="917" mass="105958">MVQNQTPKSGKDIERKAIDSFGILGSFYDARRDQIVKHHQINSRIQSSELFSSSPFCTIEKGPIDEHVNLLRLIGIQNELRLNLLLDITKRVGIAAVLNYSRRIDEFTRFFYYSKITRQERGQLVEESENSQATDATHLISTIEFGIDFIAVLQLPSEKKVSKKIDEILNKIRHTLMTDHDNPLVLMNDEEHLLEKLVHITTYSNISSLMAISNLSDILCCLTRMKTMVNHCHPLTYYLQSRASHITFPILSNELSEQIERYILQFRTPIKYLEASLNQHMPEYLYGHLQDRIYQARQHCLLLKDDYIQATKRIRQLLLTSNGTQLDIQQFDFGEQNVTLKTSIEQLMKEIANIEALVQYDTNIESPSDHETITETDSLSEMSNNLVTTDSAVEISSSSSSLSSETNPIPQKPVVPRSNEVYNVLLLGETGVGKSLFVNAFMNYLTYDRFDQAESDKTAVLIPVSFQMTVGENAEEKTIEFGDSDNENFRQRDQSVTQHCKTYVFHLDDGSKLCLIDTPAINQDNHNLEEIFQYIQHYTHINAICFLLKPNLSQLNPFVRSCLTQLFDYLGANISRCLTFCFTNTRSTFFTPGNTAPLLNSLFDSLPFENIPFSSENTFCFDSEAFRYLVARNQGLSFHPKEKSNYELSWSTSLNESHRLVNYIRTKLTPYSLTTGWKSIKHAQFQINHLIRPLVETVRNTLRNITLWNIESPNQSIELRPIVIHRPIYLCLSCPPKIIKVGNFGIIADVPHDIRRACCTSCQCSPNKHIPIDYLLDYKLLNRPSTKQISELKDQLAILRDACIEFAYFLRHVACCTKQNELLVQLIRMIEQETYICRRSETNYLNVQLVKELVQWKQRYEERTSNIISKDEHGNLNVIYQWIESMRELPMMNEQLNAIGKSQEILMKQHEIQPMQI</sequence>
<dbReference type="EMBL" id="CAJNOR010010239">
    <property type="protein sequence ID" value="CAF1652202.1"/>
    <property type="molecule type" value="Genomic_DNA"/>
</dbReference>
<reference evidence="1" key="1">
    <citation type="submission" date="2021-02" db="EMBL/GenBank/DDBJ databases">
        <authorList>
            <person name="Nowell W R."/>
        </authorList>
    </citation>
    <scope>NUCLEOTIDE SEQUENCE</scope>
</reference>
<dbReference type="PANTHER" id="PTHR32046">
    <property type="entry name" value="G DOMAIN-CONTAINING PROTEIN"/>
    <property type="match status" value="1"/>
</dbReference>
<dbReference type="PROSITE" id="PS00675">
    <property type="entry name" value="SIGMA54_INTERACT_1"/>
    <property type="match status" value="1"/>
</dbReference>
<evidence type="ECO:0000313" key="1">
    <source>
        <dbReference type="EMBL" id="CAF1652202.1"/>
    </source>
</evidence>
<name>A0A816EFX1_ADIRI</name>
<dbReference type="AlphaFoldDB" id="A0A816EFX1"/>
<evidence type="ECO:0000313" key="2">
    <source>
        <dbReference type="Proteomes" id="UP000663828"/>
    </source>
</evidence>
<dbReference type="InterPro" id="IPR025662">
    <property type="entry name" value="Sigma_54_int_dom_ATP-bd_1"/>
</dbReference>
<dbReference type="PANTHER" id="PTHR32046:SF11">
    <property type="entry name" value="IMMUNE-ASSOCIATED NUCLEOTIDE-BINDING PROTEIN 10-LIKE"/>
    <property type="match status" value="1"/>
</dbReference>
<dbReference type="Proteomes" id="UP000663828">
    <property type="component" value="Unassembled WGS sequence"/>
</dbReference>
<keyword evidence="2" id="KW-1185">Reference proteome</keyword>
<organism evidence="1 2">
    <name type="scientific">Adineta ricciae</name>
    <name type="common">Rotifer</name>
    <dbReference type="NCBI Taxonomy" id="249248"/>
    <lineage>
        <taxon>Eukaryota</taxon>
        <taxon>Metazoa</taxon>
        <taxon>Spiralia</taxon>
        <taxon>Gnathifera</taxon>
        <taxon>Rotifera</taxon>
        <taxon>Eurotatoria</taxon>
        <taxon>Bdelloidea</taxon>
        <taxon>Adinetida</taxon>
        <taxon>Adinetidae</taxon>
        <taxon>Adineta</taxon>
    </lineage>
</organism>
<evidence type="ECO:0008006" key="3">
    <source>
        <dbReference type="Google" id="ProtNLM"/>
    </source>
</evidence>
<dbReference type="InterPro" id="IPR027417">
    <property type="entry name" value="P-loop_NTPase"/>
</dbReference>
<protein>
    <recommendedName>
        <fullName evidence="3">G domain-containing protein</fullName>
    </recommendedName>
</protein>
<dbReference type="Gene3D" id="3.40.50.300">
    <property type="entry name" value="P-loop containing nucleotide triphosphate hydrolases"/>
    <property type="match status" value="1"/>
</dbReference>
<accession>A0A816EFX1</accession>